<feature type="domain" description="AMP-dependent synthetase/ligase" evidence="6">
    <location>
        <begin position="51"/>
        <end position="407"/>
    </location>
</feature>
<name>A0A6H0SLV8_9MICC</name>
<keyword evidence="4" id="KW-0067">ATP-binding</keyword>
<gene>
    <name evidence="8" type="ORF">D3791_15505</name>
</gene>
<dbReference type="InterPro" id="IPR045851">
    <property type="entry name" value="AMP-bd_C_sf"/>
</dbReference>
<dbReference type="Gene3D" id="3.30.300.30">
    <property type="match status" value="1"/>
</dbReference>
<dbReference type="Pfam" id="PF00501">
    <property type="entry name" value="AMP-binding"/>
    <property type="match status" value="1"/>
</dbReference>
<evidence type="ECO:0000259" key="7">
    <source>
        <dbReference type="Pfam" id="PF13193"/>
    </source>
</evidence>
<dbReference type="InterPro" id="IPR020845">
    <property type="entry name" value="AMP-binding_CS"/>
</dbReference>
<dbReference type="PROSITE" id="PS00455">
    <property type="entry name" value="AMP_BINDING"/>
    <property type="match status" value="1"/>
</dbReference>
<evidence type="ECO:0000259" key="6">
    <source>
        <dbReference type="Pfam" id="PF00501"/>
    </source>
</evidence>
<dbReference type="InterPro" id="IPR042099">
    <property type="entry name" value="ANL_N_sf"/>
</dbReference>
<evidence type="ECO:0000256" key="3">
    <source>
        <dbReference type="ARBA" id="ARBA00022741"/>
    </source>
</evidence>
<dbReference type="SUPFAM" id="SSF56801">
    <property type="entry name" value="Acetyl-CoA synthetase-like"/>
    <property type="match status" value="1"/>
</dbReference>
<dbReference type="Pfam" id="PF13193">
    <property type="entry name" value="AMP-binding_C"/>
    <property type="match status" value="1"/>
</dbReference>
<dbReference type="GO" id="GO:0006637">
    <property type="term" value="P:acyl-CoA metabolic process"/>
    <property type="evidence" value="ECO:0007669"/>
    <property type="project" value="TreeGrafter"/>
</dbReference>
<dbReference type="EMBL" id="CP032549">
    <property type="protein sequence ID" value="QIV88388.1"/>
    <property type="molecule type" value="Genomic_DNA"/>
</dbReference>
<evidence type="ECO:0000256" key="1">
    <source>
        <dbReference type="ARBA" id="ARBA00006432"/>
    </source>
</evidence>
<organism evidence="8 9">
    <name type="scientific">Glutamicibacter mishrai</name>
    <dbReference type="NCBI Taxonomy" id="1775880"/>
    <lineage>
        <taxon>Bacteria</taxon>
        <taxon>Bacillati</taxon>
        <taxon>Actinomycetota</taxon>
        <taxon>Actinomycetes</taxon>
        <taxon>Micrococcales</taxon>
        <taxon>Micrococcaceae</taxon>
        <taxon>Glutamicibacter</taxon>
    </lineage>
</organism>
<proteinExistence type="inferred from homology"/>
<evidence type="ECO:0000256" key="5">
    <source>
        <dbReference type="SAM" id="MobiDB-lite"/>
    </source>
</evidence>
<evidence type="ECO:0000256" key="2">
    <source>
        <dbReference type="ARBA" id="ARBA00022598"/>
    </source>
</evidence>
<feature type="region of interest" description="Disordered" evidence="5">
    <location>
        <begin position="546"/>
        <end position="570"/>
    </location>
</feature>
<dbReference type="Gene3D" id="3.40.50.12780">
    <property type="entry name" value="N-terminal domain of ligase-like"/>
    <property type="match status" value="1"/>
</dbReference>
<dbReference type="GO" id="GO:0016405">
    <property type="term" value="F:CoA-ligase activity"/>
    <property type="evidence" value="ECO:0007669"/>
    <property type="project" value="UniProtKB-ARBA"/>
</dbReference>
<dbReference type="InterPro" id="IPR025110">
    <property type="entry name" value="AMP-bd_C"/>
</dbReference>
<evidence type="ECO:0000313" key="9">
    <source>
        <dbReference type="Proteomes" id="UP000502331"/>
    </source>
</evidence>
<protein>
    <submittedName>
        <fullName evidence="8">AMP-dependent synthetase</fullName>
    </submittedName>
</protein>
<keyword evidence="9" id="KW-1185">Reference proteome</keyword>
<keyword evidence="3" id="KW-0547">Nucleotide-binding</keyword>
<dbReference type="InterPro" id="IPR000873">
    <property type="entry name" value="AMP-dep_synth/lig_dom"/>
</dbReference>
<dbReference type="GO" id="GO:0006633">
    <property type="term" value="P:fatty acid biosynthetic process"/>
    <property type="evidence" value="ECO:0007669"/>
    <property type="project" value="TreeGrafter"/>
</dbReference>
<sequence length="570" mass="63395">MSNTEKFRAARDLLLAARDDYQRARDEFTWPEFTDFNFAYDWFDAVAKDPQRADEPALILTEPDGTSARYSWSELSTRSTQVARWLSDEGLQRGDAIIVMLGNEVALWETMLAGMKLGAVIIPTTTQVTSEDLADRIERGKATWVITSHDHLEKLTEVPGAYAIVQVGGARYPGTLHFDDSHQAPAEFALETPTRADENLLLYFTSGTTSQPKLVQHTHTSYPVGHLATMFWIGVEPGDVHLNVASPGWGKHAWSNFFGPWIAEATVFVFNYDRFDPLALMEQMAKENVTSFCAPPTVWRYLIQADLTTLKTPPRKLVSAGEPLNAEVIDQVRTAWGQVIRDGYGQTETTVQIANSPGETVKVGAMGRPMPGYDIELRNPTTGHVAEVGEICLRIDPRPVGLMKGYFDDQAKTDEALRDGVYHTGDIAERDEEGILTYIGRADDVFKSSDYKLSPFELESVVLEHPAVAEVAVVPSPDPLKLSVPKAFVILAAGYEANAGTAEDILGFCREHLAPYKRIRRLEFSDLPKTISGKIRRVELRLAEEEQHAAGKVPPKEFRDTDFPALKNRG</sequence>
<comment type="similarity">
    <text evidence="1">Belongs to the ATP-dependent AMP-binding enzyme family.</text>
</comment>
<feature type="compositionally biased region" description="Basic and acidic residues" evidence="5">
    <location>
        <begin position="546"/>
        <end position="562"/>
    </location>
</feature>
<dbReference type="InterPro" id="IPR051087">
    <property type="entry name" value="Mitochondrial_ACSM"/>
</dbReference>
<dbReference type="GO" id="GO:0004321">
    <property type="term" value="F:fatty-acyl-CoA synthase activity"/>
    <property type="evidence" value="ECO:0007669"/>
    <property type="project" value="TreeGrafter"/>
</dbReference>
<evidence type="ECO:0000313" key="8">
    <source>
        <dbReference type="EMBL" id="QIV88388.1"/>
    </source>
</evidence>
<dbReference type="PANTHER" id="PTHR43605:SF10">
    <property type="entry name" value="ACYL-COA SYNTHETASE MEDIUM CHAIN FAMILY MEMBER 3"/>
    <property type="match status" value="1"/>
</dbReference>
<evidence type="ECO:0000256" key="4">
    <source>
        <dbReference type="ARBA" id="ARBA00022840"/>
    </source>
</evidence>
<dbReference type="RefSeq" id="WP_172512746.1">
    <property type="nucleotide sequence ID" value="NZ_CP032549.1"/>
</dbReference>
<reference evidence="8 9" key="1">
    <citation type="submission" date="2018-09" db="EMBL/GenBank/DDBJ databases">
        <title>Glutamicibacter mishrai S5-52T (LMG 29155T = KCTC 39846T).</title>
        <authorList>
            <person name="Das S.K."/>
        </authorList>
    </citation>
    <scope>NUCLEOTIDE SEQUENCE [LARGE SCALE GENOMIC DNA]</scope>
    <source>
        <strain evidence="8 9">S5-52</strain>
    </source>
</reference>
<dbReference type="AlphaFoldDB" id="A0A6H0SLV8"/>
<dbReference type="GO" id="GO:0005524">
    <property type="term" value="F:ATP binding"/>
    <property type="evidence" value="ECO:0007669"/>
    <property type="project" value="UniProtKB-KW"/>
</dbReference>
<feature type="domain" description="AMP-binding enzyme C-terminal" evidence="7">
    <location>
        <begin position="457"/>
        <end position="534"/>
    </location>
</feature>
<dbReference type="GO" id="GO:0015645">
    <property type="term" value="F:fatty acid ligase activity"/>
    <property type="evidence" value="ECO:0007669"/>
    <property type="project" value="TreeGrafter"/>
</dbReference>
<dbReference type="PANTHER" id="PTHR43605">
    <property type="entry name" value="ACYL-COENZYME A SYNTHETASE"/>
    <property type="match status" value="1"/>
</dbReference>
<keyword evidence="2" id="KW-0436">Ligase</keyword>
<dbReference type="Proteomes" id="UP000502331">
    <property type="component" value="Chromosome"/>
</dbReference>
<accession>A0A6H0SLV8</accession>